<name>V5XAR2_MYCNE</name>
<keyword evidence="2" id="KW-0540">Nuclease</keyword>
<dbReference type="eggNOG" id="ENOG502ZWRX">
    <property type="taxonomic scope" value="Bacteria"/>
</dbReference>
<feature type="domain" description="Imm-5-like" evidence="1">
    <location>
        <begin position="30"/>
        <end position="104"/>
    </location>
</feature>
<dbReference type="AlphaFoldDB" id="V5XAR2"/>
<dbReference type="Pfam" id="PF21805">
    <property type="entry name" value="Imm5_like"/>
    <property type="match status" value="1"/>
</dbReference>
<dbReference type="InterPro" id="IPR048667">
    <property type="entry name" value="Imm5-like"/>
</dbReference>
<dbReference type="EMBL" id="CP006936">
    <property type="protein sequence ID" value="AHC24771.1"/>
    <property type="molecule type" value="Genomic_DNA"/>
</dbReference>
<reference evidence="2 3" key="1">
    <citation type="journal article" date="2014" name="Genome Announc.">
        <title>Complete Genome Sequence of Sterol-Transforming Mycobacterium neoaurum Strain VKM Ac-1815D.</title>
        <authorList>
            <person name="Shtratnikova V.Y."/>
            <person name="Bragin E.Y."/>
            <person name="Dovbnya D.V."/>
            <person name="Pekov Y.A."/>
            <person name="Schelkunov M.I."/>
            <person name="Strizhov N."/>
            <person name="Ivashina T.V."/>
            <person name="Ashapkin V.V."/>
            <person name="Donova M.V."/>
        </authorList>
    </citation>
    <scope>NUCLEOTIDE SEQUENCE [LARGE SCALE GENOMIC DNA]</scope>
    <source>
        <strain evidence="2 3">VKM Ac-1815D</strain>
    </source>
</reference>
<proteinExistence type="predicted"/>
<protein>
    <submittedName>
        <fullName evidence="2">Exonuclease SbcC</fullName>
    </submittedName>
</protein>
<evidence type="ECO:0000313" key="3">
    <source>
        <dbReference type="Proteomes" id="UP000018763"/>
    </source>
</evidence>
<dbReference type="GO" id="GO:0004527">
    <property type="term" value="F:exonuclease activity"/>
    <property type="evidence" value="ECO:0007669"/>
    <property type="project" value="UniProtKB-KW"/>
</dbReference>
<accession>V5XAR2</accession>
<keyword evidence="3" id="KW-1185">Reference proteome</keyword>
<gene>
    <name evidence="2" type="ORF">D174_09345</name>
</gene>
<evidence type="ECO:0000313" key="2">
    <source>
        <dbReference type="EMBL" id="AHC24771.1"/>
    </source>
</evidence>
<sequence length="183" mass="19266">MTSVADFDLSVEELRLVACFVADASEPLIAQAAEPLIPGYETARPDDPRPGAAVAAARAFITGAPRSRWQRLASMDAHRAAAESGTESARLAAQAAGDAACAAYLHPIAKAHQVGHILRADANAARIAEIVDGPFAAARVLESARRRAEPGLVDVLRRYPPHTSASNRVAQLISALDSALRSR</sequence>
<evidence type="ECO:0000259" key="1">
    <source>
        <dbReference type="Pfam" id="PF21805"/>
    </source>
</evidence>
<keyword evidence="2" id="KW-0378">Hydrolase</keyword>
<keyword evidence="2" id="KW-0269">Exonuclease</keyword>
<organism evidence="2 3">
    <name type="scientific">Mycolicibacterium neoaurum VKM Ac-1815D</name>
    <dbReference type="NCBI Taxonomy" id="700508"/>
    <lineage>
        <taxon>Bacteria</taxon>
        <taxon>Bacillati</taxon>
        <taxon>Actinomycetota</taxon>
        <taxon>Actinomycetes</taxon>
        <taxon>Mycobacteriales</taxon>
        <taxon>Mycobacteriaceae</taxon>
        <taxon>Mycolicibacterium</taxon>
    </lineage>
</organism>
<dbReference type="Proteomes" id="UP000018763">
    <property type="component" value="Chromosome"/>
</dbReference>
<dbReference type="KEGG" id="mne:D174_09345"/>